<dbReference type="InterPro" id="IPR037522">
    <property type="entry name" value="HD_GYP_dom"/>
</dbReference>
<dbReference type="InterPro" id="IPR003607">
    <property type="entry name" value="HD/PDEase_dom"/>
</dbReference>
<reference evidence="3 4" key="1">
    <citation type="submission" date="2020-05" db="EMBL/GenBank/DDBJ databases">
        <title>Complete genome sequence of Gemmatimonas greenlandica TET16.</title>
        <authorList>
            <person name="Zeng Y."/>
        </authorList>
    </citation>
    <scope>NUCLEOTIDE SEQUENCE [LARGE SCALE GENOMIC DNA]</scope>
    <source>
        <strain evidence="3 4">TET16</strain>
    </source>
</reference>
<sequence length="486" mass="53731">MSVPLPATGNDQAGDPQAQRTARAFVVALHGAVRAVRLYPIENSAVQKAIVELGNAAERVELADGHCRLRRIGDYLFVNETRLRLTLDNYAAVAYVLGLLREAGLGGLAVIAHTTPRDWVVLLSFLQSPPLEYPEEDRLQQLSTRVEQAGVTCFEFYPPVDEADQQETELDAKERARQTYVRSLDVTRDVITSARLGRSAGLKRVKRAVQGIVDAILTDAASLIGLTTLREFDEYTFVHSVNVSILSVALGRRLGLTKPQLLDLGLAALLHDIGKSRVPLELLNKRGSLDDDERAILQTHTWQGVLSMFAMPTGSARPWRAMTTAYEHHMRIDLTGYPKPFRSRRLTLYSKIIAVADGFDAATTTRVYQDVPWTPADVLRGMRDNTRLGLDPVVVKAFINLTGIYPVGTLVVLDTFALAMVVAANPDPTALSRPLVRMITDAQGNRLQDLQIYDLTSCDASGQFSYTIIRTEDPQRYGINIGDYFA</sequence>
<dbReference type="RefSeq" id="WP_171224417.1">
    <property type="nucleotide sequence ID" value="NZ_CP053085.1"/>
</dbReference>
<dbReference type="SUPFAM" id="SSF109604">
    <property type="entry name" value="HD-domain/PDEase-like"/>
    <property type="match status" value="1"/>
</dbReference>
<dbReference type="SMART" id="SM00471">
    <property type="entry name" value="HDc"/>
    <property type="match status" value="1"/>
</dbReference>
<dbReference type="CDD" id="cd00077">
    <property type="entry name" value="HDc"/>
    <property type="match status" value="1"/>
</dbReference>
<dbReference type="Pfam" id="PF13487">
    <property type="entry name" value="HD_5"/>
    <property type="match status" value="1"/>
</dbReference>
<dbReference type="Proteomes" id="UP000500938">
    <property type="component" value="Chromosome"/>
</dbReference>
<dbReference type="Gene3D" id="1.10.3210.10">
    <property type="entry name" value="Hypothetical protein af1432"/>
    <property type="match status" value="1"/>
</dbReference>
<dbReference type="PANTHER" id="PTHR43155">
    <property type="entry name" value="CYCLIC DI-GMP PHOSPHODIESTERASE PA4108-RELATED"/>
    <property type="match status" value="1"/>
</dbReference>
<protein>
    <submittedName>
        <fullName evidence="3">HD domain-containing protein</fullName>
    </submittedName>
</protein>
<dbReference type="KEGG" id="ggr:HKW67_05410"/>
<feature type="domain" description="HD" evidence="1">
    <location>
        <begin position="236"/>
        <end position="362"/>
    </location>
</feature>
<dbReference type="EMBL" id="CP053085">
    <property type="protein sequence ID" value="QJR34989.1"/>
    <property type="molecule type" value="Genomic_DNA"/>
</dbReference>
<evidence type="ECO:0000313" key="4">
    <source>
        <dbReference type="Proteomes" id="UP000500938"/>
    </source>
</evidence>
<keyword evidence="4" id="KW-1185">Reference proteome</keyword>
<evidence type="ECO:0000313" key="3">
    <source>
        <dbReference type="EMBL" id="QJR34989.1"/>
    </source>
</evidence>
<dbReference type="PROSITE" id="PS51832">
    <property type="entry name" value="HD_GYP"/>
    <property type="match status" value="1"/>
</dbReference>
<evidence type="ECO:0000259" key="1">
    <source>
        <dbReference type="PROSITE" id="PS51831"/>
    </source>
</evidence>
<dbReference type="PROSITE" id="PS51831">
    <property type="entry name" value="HD"/>
    <property type="match status" value="1"/>
</dbReference>
<organism evidence="3 4">
    <name type="scientific">Gemmatimonas groenlandica</name>
    <dbReference type="NCBI Taxonomy" id="2732249"/>
    <lineage>
        <taxon>Bacteria</taxon>
        <taxon>Pseudomonadati</taxon>
        <taxon>Gemmatimonadota</taxon>
        <taxon>Gemmatimonadia</taxon>
        <taxon>Gemmatimonadales</taxon>
        <taxon>Gemmatimonadaceae</taxon>
        <taxon>Gemmatimonas</taxon>
    </lineage>
</organism>
<dbReference type="InterPro" id="IPR006674">
    <property type="entry name" value="HD_domain"/>
</dbReference>
<dbReference type="PANTHER" id="PTHR43155:SF2">
    <property type="entry name" value="CYCLIC DI-GMP PHOSPHODIESTERASE PA4108"/>
    <property type="match status" value="1"/>
</dbReference>
<proteinExistence type="predicted"/>
<accession>A0A6M4IMI3</accession>
<gene>
    <name evidence="3" type="ORF">HKW67_05410</name>
</gene>
<feature type="domain" description="HD-GYP" evidence="2">
    <location>
        <begin position="214"/>
        <end position="414"/>
    </location>
</feature>
<dbReference type="AlphaFoldDB" id="A0A6M4IMI3"/>
<evidence type="ECO:0000259" key="2">
    <source>
        <dbReference type="PROSITE" id="PS51832"/>
    </source>
</evidence>
<name>A0A6M4IMI3_9BACT</name>